<proteinExistence type="predicted"/>
<feature type="non-terminal residue" evidence="1">
    <location>
        <position position="1"/>
    </location>
</feature>
<dbReference type="EMBL" id="CAJOBA010067746">
    <property type="protein sequence ID" value="CAF4373195.1"/>
    <property type="molecule type" value="Genomic_DNA"/>
</dbReference>
<sequence>STHTCMHLNNEDSHELSSDQLETIRVLLDRSDHSRIVKFEIKLEHQFITLEEHLELILLEKTKKISDKEAAKENLSSPRRHLDWTYIMNRFYMIKANGYCVFAYKGHTWNKEKSSNKQNLNDVIFSARGYVHSPTVHVHLKLLYHVT</sequence>
<accession>A0A8S2V9Q1</accession>
<dbReference type="Proteomes" id="UP000682733">
    <property type="component" value="Unassembled WGS sequence"/>
</dbReference>
<comment type="caution">
    <text evidence="1">The sequence shown here is derived from an EMBL/GenBank/DDBJ whole genome shotgun (WGS) entry which is preliminary data.</text>
</comment>
<gene>
    <name evidence="1" type="ORF">TMI583_LOCUS42154</name>
</gene>
<evidence type="ECO:0000313" key="1">
    <source>
        <dbReference type="EMBL" id="CAF4373195.1"/>
    </source>
</evidence>
<organism evidence="1 2">
    <name type="scientific">Didymodactylos carnosus</name>
    <dbReference type="NCBI Taxonomy" id="1234261"/>
    <lineage>
        <taxon>Eukaryota</taxon>
        <taxon>Metazoa</taxon>
        <taxon>Spiralia</taxon>
        <taxon>Gnathifera</taxon>
        <taxon>Rotifera</taxon>
        <taxon>Eurotatoria</taxon>
        <taxon>Bdelloidea</taxon>
        <taxon>Philodinida</taxon>
        <taxon>Philodinidae</taxon>
        <taxon>Didymodactylos</taxon>
    </lineage>
</organism>
<reference evidence="1" key="1">
    <citation type="submission" date="2021-02" db="EMBL/GenBank/DDBJ databases">
        <authorList>
            <person name="Nowell W R."/>
        </authorList>
    </citation>
    <scope>NUCLEOTIDE SEQUENCE</scope>
</reference>
<name>A0A8S2V9Q1_9BILA</name>
<evidence type="ECO:0000313" key="2">
    <source>
        <dbReference type="Proteomes" id="UP000682733"/>
    </source>
</evidence>
<dbReference type="AlphaFoldDB" id="A0A8S2V9Q1"/>
<feature type="non-terminal residue" evidence="1">
    <location>
        <position position="147"/>
    </location>
</feature>
<protein>
    <submittedName>
        <fullName evidence="1">Uncharacterized protein</fullName>
    </submittedName>
</protein>